<evidence type="ECO:0000256" key="1">
    <source>
        <dbReference type="ARBA" id="ARBA00022729"/>
    </source>
</evidence>
<dbReference type="AlphaFoldDB" id="A0A381S794"/>
<dbReference type="PANTHER" id="PTHR34216">
    <property type="match status" value="1"/>
</dbReference>
<dbReference type="EMBL" id="UINC01002690">
    <property type="protein sequence ID" value="SUZ99314.1"/>
    <property type="molecule type" value="Genomic_DNA"/>
</dbReference>
<accession>A0A381S794</accession>
<dbReference type="PANTHER" id="PTHR34216:SF7">
    <property type="entry name" value="POLY-BETA-1,6-N-ACETYL-D-GLUCOSAMINE N-DEACETYLASE"/>
    <property type="match status" value="1"/>
</dbReference>
<dbReference type="InterPro" id="IPR051398">
    <property type="entry name" value="Polysacch_Deacetylase"/>
</dbReference>
<dbReference type="InterPro" id="IPR002509">
    <property type="entry name" value="NODB_dom"/>
</dbReference>
<organism evidence="3">
    <name type="scientific">marine metagenome</name>
    <dbReference type="NCBI Taxonomy" id="408172"/>
    <lineage>
        <taxon>unclassified sequences</taxon>
        <taxon>metagenomes</taxon>
        <taxon>ecological metagenomes</taxon>
    </lineage>
</organism>
<dbReference type="SUPFAM" id="SSF88713">
    <property type="entry name" value="Glycoside hydrolase/deacetylase"/>
    <property type="match status" value="1"/>
</dbReference>
<sequence>MPHLTPAQAAARRIVRNASVLPVGLIGPALPRVRRGLAGLTVFVFHDITDCPSKFSKSIGTHTPVSVFRRQLGWILQDFNVVHPATVDQLQEENRSAVLTFDDGYVGFRDEVVPILEELSLPAVVFVNSDVLNGEPSAAAISHWCGITESGDRWWDSIPSTHRARVTSLQDSEHWVDFWAQHGRFLTNSDLLALGDHSLICVGNHLANHWNTAGLTTIQFREEFTRGQNALGQFPNTLSWYAPPHGTGSQLQEKLAIDFGAERVLRGTGRLNPDPNSPILDRIDMTADITNKLRFWWRISLQTVVSGIRSGERGSSRRQVPSEYD</sequence>
<reference evidence="3" key="1">
    <citation type="submission" date="2018-05" db="EMBL/GenBank/DDBJ databases">
        <authorList>
            <person name="Lanie J.A."/>
            <person name="Ng W.-L."/>
            <person name="Kazmierczak K.M."/>
            <person name="Andrzejewski T.M."/>
            <person name="Davidsen T.M."/>
            <person name="Wayne K.J."/>
            <person name="Tettelin H."/>
            <person name="Glass J.I."/>
            <person name="Rusch D."/>
            <person name="Podicherti R."/>
            <person name="Tsui H.-C.T."/>
            <person name="Winkler M.E."/>
        </authorList>
    </citation>
    <scope>NUCLEOTIDE SEQUENCE</scope>
</reference>
<dbReference type="Pfam" id="PF01522">
    <property type="entry name" value="Polysacc_deac_1"/>
    <property type="match status" value="1"/>
</dbReference>
<name>A0A381S794_9ZZZZ</name>
<dbReference type="InterPro" id="IPR011330">
    <property type="entry name" value="Glyco_hydro/deAcase_b/a-brl"/>
</dbReference>
<dbReference type="PROSITE" id="PS51677">
    <property type="entry name" value="NODB"/>
    <property type="match status" value="1"/>
</dbReference>
<evidence type="ECO:0000313" key="3">
    <source>
        <dbReference type="EMBL" id="SUZ99314.1"/>
    </source>
</evidence>
<evidence type="ECO:0000259" key="2">
    <source>
        <dbReference type="PROSITE" id="PS51677"/>
    </source>
</evidence>
<dbReference type="GO" id="GO:0005975">
    <property type="term" value="P:carbohydrate metabolic process"/>
    <property type="evidence" value="ECO:0007669"/>
    <property type="project" value="InterPro"/>
</dbReference>
<keyword evidence="1" id="KW-0732">Signal</keyword>
<protein>
    <recommendedName>
        <fullName evidence="2">NodB homology domain-containing protein</fullName>
    </recommendedName>
</protein>
<dbReference type="GO" id="GO:0016810">
    <property type="term" value="F:hydrolase activity, acting on carbon-nitrogen (but not peptide) bonds"/>
    <property type="evidence" value="ECO:0007669"/>
    <property type="project" value="InterPro"/>
</dbReference>
<proteinExistence type="predicted"/>
<gene>
    <name evidence="3" type="ORF">METZ01_LOCUS52168</name>
</gene>
<dbReference type="Gene3D" id="3.20.20.370">
    <property type="entry name" value="Glycoside hydrolase/deacetylase"/>
    <property type="match status" value="1"/>
</dbReference>
<feature type="domain" description="NodB homology" evidence="2">
    <location>
        <begin position="95"/>
        <end position="325"/>
    </location>
</feature>